<evidence type="ECO:0000256" key="1">
    <source>
        <dbReference type="SAM" id="MobiDB-lite"/>
    </source>
</evidence>
<evidence type="ECO:0000313" key="2">
    <source>
        <dbReference type="Proteomes" id="UP000235220"/>
    </source>
</evidence>
<dbReference type="InterPro" id="IPR004158">
    <property type="entry name" value="DUF247_pln"/>
</dbReference>
<accession>A0A6P9ETB3</accession>
<reference evidence="3" key="1">
    <citation type="submission" date="2025-08" db="UniProtKB">
        <authorList>
            <consortium name="RefSeq"/>
        </authorList>
    </citation>
    <scope>IDENTIFICATION</scope>
    <source>
        <tissue evidence="3">Leaves</tissue>
    </source>
</reference>
<dbReference type="Proteomes" id="UP000235220">
    <property type="component" value="Chromosome 4"/>
</dbReference>
<keyword evidence="2" id="KW-1185">Reference proteome</keyword>
<proteinExistence type="predicted"/>
<dbReference type="Pfam" id="PF03140">
    <property type="entry name" value="DUF247"/>
    <property type="match status" value="1"/>
</dbReference>
<dbReference type="PANTHER" id="PTHR31170">
    <property type="entry name" value="BNAC04G53230D PROTEIN"/>
    <property type="match status" value="1"/>
</dbReference>
<name>A0A6P9ETB3_JUGRE</name>
<dbReference type="InParanoid" id="A0A6P9ETB3"/>
<sequence length="446" mass="52089">MGSRKKRGKERICFMSESESESESEESLDDLEIGVCETSSQSTCCIYRVPETLIEINDKKLFSPRVVSIGPYHRHESRLEVIQKHKRHFLRLLLSRANKRKVDLMEIVRPLEAEAKDYYSEKIRFNRSEEKNPFLEMMILDGCFILELFRMLDKPRLPESNDPLTPVAWAVPHFYGDLLLLENQIPFFVLEKLFETSRKPHEKDSLSMLALRFFNKVMQRPKEKFSKTSKKLSDDILHLLDLVRKSFITPDLDEPPKNEGKSGTPVIYCISMLLKAGIKIKLREADSFLAVEFKKGVIEMPKITLDYFMQSFLVNCRAFEHLCNRRSKHITVYAYFLDCLVNTAKDVEYLYERKIIDSYLGKNGEAVLFINKLGKEKEVETDQFYLSNIFNNVNGHYKNTCNVQLTGFKHRPTTPSTLMCILNNEPSPTRSLCYVHVFHDHQLRRC</sequence>
<dbReference type="RefSeq" id="XP_035545807.1">
    <property type="nucleotide sequence ID" value="XM_035689914.1"/>
</dbReference>
<evidence type="ECO:0000313" key="3">
    <source>
        <dbReference type="RefSeq" id="XP_035545807.1"/>
    </source>
</evidence>
<dbReference type="KEGG" id="jre:109019113"/>
<organism evidence="2 3">
    <name type="scientific">Juglans regia</name>
    <name type="common">English walnut</name>
    <dbReference type="NCBI Taxonomy" id="51240"/>
    <lineage>
        <taxon>Eukaryota</taxon>
        <taxon>Viridiplantae</taxon>
        <taxon>Streptophyta</taxon>
        <taxon>Embryophyta</taxon>
        <taxon>Tracheophyta</taxon>
        <taxon>Spermatophyta</taxon>
        <taxon>Magnoliopsida</taxon>
        <taxon>eudicotyledons</taxon>
        <taxon>Gunneridae</taxon>
        <taxon>Pentapetalae</taxon>
        <taxon>rosids</taxon>
        <taxon>fabids</taxon>
        <taxon>Fagales</taxon>
        <taxon>Juglandaceae</taxon>
        <taxon>Juglans</taxon>
    </lineage>
</organism>
<dbReference type="GeneID" id="109019113"/>
<dbReference type="OrthoDB" id="658695at2759"/>
<gene>
    <name evidence="3" type="primary">LOC109019113</name>
</gene>
<dbReference type="AlphaFoldDB" id="A0A6P9ETB3"/>
<protein>
    <submittedName>
        <fullName evidence="3">UPF0481 protein At3g47200-like</fullName>
    </submittedName>
</protein>
<dbReference type="PANTHER" id="PTHR31170:SF21">
    <property type="match status" value="1"/>
</dbReference>
<feature type="region of interest" description="Disordered" evidence="1">
    <location>
        <begin position="1"/>
        <end position="26"/>
    </location>
</feature>